<dbReference type="PANTHER" id="PTHR35152">
    <property type="entry name" value="DOMAIN SIGNALLING PROTEIN, PUTATIVE (AFU_ORTHOLOGUE AFUA_5G11310)-RELATED"/>
    <property type="match status" value="1"/>
</dbReference>
<reference evidence="3 4" key="1">
    <citation type="submission" date="2019-03" db="EMBL/GenBank/DDBJ databases">
        <title>Genomic Encyclopedia of Archaeal and Bacterial Type Strains, Phase II (KMG-II): from individual species to whole genera.</title>
        <authorList>
            <person name="Goeker M."/>
        </authorList>
    </citation>
    <scope>NUCLEOTIDE SEQUENCE [LARGE SCALE GENOMIC DNA]</scope>
    <source>
        <strain evidence="3 4">DSM 45499</strain>
    </source>
</reference>
<accession>A0A4R7VND1</accession>
<protein>
    <submittedName>
        <fullName evidence="3">NO-binding membrane sensor protein with MHYT domain</fullName>
    </submittedName>
</protein>
<feature type="transmembrane region" description="Helical" evidence="1">
    <location>
        <begin position="42"/>
        <end position="70"/>
    </location>
</feature>
<evidence type="ECO:0000256" key="1">
    <source>
        <dbReference type="PROSITE-ProRule" id="PRU00244"/>
    </source>
</evidence>
<feature type="domain" description="MHYT" evidence="2">
    <location>
        <begin position="7"/>
        <end position="198"/>
    </location>
</feature>
<keyword evidence="1" id="KW-1133">Transmembrane helix</keyword>
<dbReference type="AlphaFoldDB" id="A0A4R7VND1"/>
<dbReference type="Pfam" id="PF03707">
    <property type="entry name" value="MHYT"/>
    <property type="match status" value="2"/>
</dbReference>
<gene>
    <name evidence="3" type="ORF">CLV71_106391</name>
</gene>
<dbReference type="PANTHER" id="PTHR35152:SF1">
    <property type="entry name" value="DOMAIN SIGNALLING PROTEIN, PUTATIVE (AFU_ORTHOLOGUE AFUA_5G11310)-RELATED"/>
    <property type="match status" value="1"/>
</dbReference>
<keyword evidence="1" id="KW-0472">Membrane</keyword>
<feature type="transmembrane region" description="Helical" evidence="1">
    <location>
        <begin position="141"/>
        <end position="162"/>
    </location>
</feature>
<evidence type="ECO:0000259" key="2">
    <source>
        <dbReference type="PROSITE" id="PS50924"/>
    </source>
</evidence>
<feature type="transmembrane region" description="Helical" evidence="1">
    <location>
        <begin position="174"/>
        <end position="191"/>
    </location>
</feature>
<feature type="transmembrane region" description="Helical" evidence="1">
    <location>
        <begin position="108"/>
        <end position="129"/>
    </location>
</feature>
<evidence type="ECO:0000313" key="3">
    <source>
        <dbReference type="EMBL" id="TDV51042.1"/>
    </source>
</evidence>
<feature type="transmembrane region" description="Helical" evidence="1">
    <location>
        <begin position="211"/>
        <end position="234"/>
    </location>
</feature>
<organism evidence="3 4">
    <name type="scientific">Actinophytocola oryzae</name>
    <dbReference type="NCBI Taxonomy" id="502181"/>
    <lineage>
        <taxon>Bacteria</taxon>
        <taxon>Bacillati</taxon>
        <taxon>Actinomycetota</taxon>
        <taxon>Actinomycetes</taxon>
        <taxon>Pseudonocardiales</taxon>
        <taxon>Pseudonocardiaceae</taxon>
    </lineage>
</organism>
<proteinExistence type="predicted"/>
<dbReference type="RefSeq" id="WP_133904240.1">
    <property type="nucleotide sequence ID" value="NZ_SOCP01000006.1"/>
</dbReference>
<evidence type="ECO:0000313" key="4">
    <source>
        <dbReference type="Proteomes" id="UP000294927"/>
    </source>
</evidence>
<sequence>MVHQFEMGVWLLFLAYVTSAVGATIGLACANQARAATGGRRFGWLALAAVSVGGVAVWLTHFIGMLGFATPGQPIRYDVPRILLSALLAIAVVFAGLLVFAVERRSALWRLLAAGTVIGLAINVMHYTGMWAVNIKGDISYNPFVVVLSILVAVGGAIAALWFTVSAEGLPQRLLGGLVLAVASTAMYYLGMAAIDVRLDENAPDPAGVEVFSFLFPVFILAAAALAVPIVALLTTPREDDLAEDGSALVASVQ</sequence>
<dbReference type="PROSITE" id="PS50924">
    <property type="entry name" value="MHYT"/>
    <property type="match status" value="1"/>
</dbReference>
<dbReference type="InterPro" id="IPR005330">
    <property type="entry name" value="MHYT_dom"/>
</dbReference>
<dbReference type="EMBL" id="SOCP01000006">
    <property type="protein sequence ID" value="TDV51042.1"/>
    <property type="molecule type" value="Genomic_DNA"/>
</dbReference>
<dbReference type="Proteomes" id="UP000294927">
    <property type="component" value="Unassembled WGS sequence"/>
</dbReference>
<comment type="caution">
    <text evidence="3">The sequence shown here is derived from an EMBL/GenBank/DDBJ whole genome shotgun (WGS) entry which is preliminary data.</text>
</comment>
<feature type="transmembrane region" description="Helical" evidence="1">
    <location>
        <begin position="12"/>
        <end position="30"/>
    </location>
</feature>
<dbReference type="OrthoDB" id="3763366at2"/>
<feature type="transmembrane region" description="Helical" evidence="1">
    <location>
        <begin position="82"/>
        <end position="101"/>
    </location>
</feature>
<keyword evidence="4" id="KW-1185">Reference proteome</keyword>
<keyword evidence="1" id="KW-0812">Transmembrane</keyword>
<dbReference type="GO" id="GO:0016020">
    <property type="term" value="C:membrane"/>
    <property type="evidence" value="ECO:0007669"/>
    <property type="project" value="UniProtKB-UniRule"/>
</dbReference>
<name>A0A4R7VND1_9PSEU</name>